<feature type="transmembrane region" description="Helical" evidence="1">
    <location>
        <begin position="26"/>
        <end position="52"/>
    </location>
</feature>
<dbReference type="Pfam" id="PF06796">
    <property type="entry name" value="NapE"/>
    <property type="match status" value="1"/>
</dbReference>
<reference evidence="2" key="1">
    <citation type="submission" date="2019-12" db="EMBL/GenBank/DDBJ databases">
        <title>Comparative genomics gives insights into the taxonomy of the Azoarcus-Aromatoleum group and reveals separate origins of nif in the plant-associated Azoarcus and non-plant-associated Aromatoleum sub-groups.</title>
        <authorList>
            <person name="Lafos M."/>
            <person name="Maluk M."/>
            <person name="Batista M."/>
            <person name="Junghare M."/>
            <person name="Carmona M."/>
            <person name="Faoro H."/>
            <person name="Cruz L.M."/>
            <person name="Battistoni F."/>
            <person name="De Souza E."/>
            <person name="Pedrosa F."/>
            <person name="Chen W.-M."/>
            <person name="Poole P.S."/>
            <person name="Dixon R.A."/>
            <person name="James E.K."/>
        </authorList>
    </citation>
    <scope>NUCLEOTIDE SEQUENCE</scope>
    <source>
        <strain evidence="2">LuFRes1</strain>
    </source>
</reference>
<sequence>MPVSPVSQPPASAPPPSTRQEELRSFLFLAVVTAPVLAVIVVGGYGFLVWMYQLLSGRLPTA</sequence>
<dbReference type="EMBL" id="WTVG01000033">
    <property type="protein sequence ID" value="NMG25498.1"/>
    <property type="molecule type" value="Genomic_DNA"/>
</dbReference>
<protein>
    <submittedName>
        <fullName evidence="2">Periplasmic nitrate reductase, NapE protein</fullName>
    </submittedName>
</protein>
<keyword evidence="1" id="KW-0472">Membrane</keyword>
<name>A0ABX1PLP4_9RHOO</name>
<dbReference type="Proteomes" id="UP000615989">
    <property type="component" value="Unassembled WGS sequence"/>
</dbReference>
<gene>
    <name evidence="2" type="primary">napE</name>
    <name evidence="2" type="ORF">GO606_12335</name>
</gene>
<dbReference type="RefSeq" id="WP_169118852.1">
    <property type="nucleotide sequence ID" value="NZ_WTVG02000035.1"/>
</dbReference>
<dbReference type="NCBIfam" id="TIGR02973">
    <property type="entry name" value="nitrate_rd_NapE"/>
    <property type="match status" value="1"/>
</dbReference>
<keyword evidence="1" id="KW-1133">Transmembrane helix</keyword>
<accession>A0ABX1PLP4</accession>
<evidence type="ECO:0000256" key="1">
    <source>
        <dbReference type="SAM" id="Phobius"/>
    </source>
</evidence>
<keyword evidence="3" id="KW-1185">Reference proteome</keyword>
<keyword evidence="1" id="KW-0812">Transmembrane</keyword>
<dbReference type="InterPro" id="IPR004448">
    <property type="entry name" value="Nitrate_reductase_NapE"/>
</dbReference>
<evidence type="ECO:0000313" key="2">
    <source>
        <dbReference type="EMBL" id="NMG25498.1"/>
    </source>
</evidence>
<proteinExistence type="predicted"/>
<evidence type="ECO:0000313" key="3">
    <source>
        <dbReference type="Proteomes" id="UP000615989"/>
    </source>
</evidence>
<organism evidence="2 3">
    <name type="scientific">Aromatoleum anaerobium</name>
    <dbReference type="NCBI Taxonomy" id="182180"/>
    <lineage>
        <taxon>Bacteria</taxon>
        <taxon>Pseudomonadati</taxon>
        <taxon>Pseudomonadota</taxon>
        <taxon>Betaproteobacteria</taxon>
        <taxon>Rhodocyclales</taxon>
        <taxon>Rhodocyclaceae</taxon>
        <taxon>Aromatoleum</taxon>
    </lineage>
</organism>
<dbReference type="InterPro" id="IPR010649">
    <property type="entry name" value="NapE_TorE"/>
</dbReference>
<comment type="caution">
    <text evidence="2">The sequence shown here is derived from an EMBL/GenBank/DDBJ whole genome shotgun (WGS) entry which is preliminary data.</text>
</comment>